<dbReference type="Proteomes" id="UP000677244">
    <property type="component" value="Unassembled WGS sequence"/>
</dbReference>
<dbReference type="EMBL" id="JAGHKO010000001">
    <property type="protein sequence ID" value="MBO9199478.1"/>
    <property type="molecule type" value="Genomic_DNA"/>
</dbReference>
<dbReference type="InterPro" id="IPR029063">
    <property type="entry name" value="SAM-dependent_MTases_sf"/>
</dbReference>
<sequence length="231" mass="26608">MQRNLIVTKDGSHTVAIPEWEVSYHSVYGAVQESLHVFIEAGFRHWWNLNENASQCVIFEMGFGTGLNALLTTLEARRRQHKVLYETVEAFPLEMEIVEKLNYCYALEESFWQPVFHSLHTCEWNSLQHITTFFSFKKERILLADYAPSEPVDIIYYDAFAPAAQPELWTQEVFEKLLAMLSPDGILVTYCSKGEVRRAMLAAGFQVEKVPGPIGKREMLRGSRLKEKDLV</sequence>
<dbReference type="PANTHER" id="PTHR39963">
    <property type="entry name" value="SLL0983 PROTEIN"/>
    <property type="match status" value="1"/>
</dbReference>
<keyword evidence="3" id="KW-1185">Reference proteome</keyword>
<dbReference type="NCBIfam" id="NF033855">
    <property type="entry name" value="tRNA_MNMC2"/>
    <property type="match status" value="1"/>
</dbReference>
<dbReference type="SUPFAM" id="SSF53335">
    <property type="entry name" value="S-adenosyl-L-methionine-dependent methyltransferases"/>
    <property type="match status" value="1"/>
</dbReference>
<evidence type="ECO:0000313" key="3">
    <source>
        <dbReference type="Proteomes" id="UP000677244"/>
    </source>
</evidence>
<dbReference type="InterPro" id="IPR008471">
    <property type="entry name" value="MnmC-like_methylTransf"/>
</dbReference>
<evidence type="ECO:0000313" key="2">
    <source>
        <dbReference type="EMBL" id="MBO9199478.1"/>
    </source>
</evidence>
<dbReference type="RefSeq" id="WP_209137540.1">
    <property type="nucleotide sequence ID" value="NZ_JAGHKO010000001.1"/>
</dbReference>
<accession>A0ABS3YNL7</accession>
<reference evidence="2 3" key="1">
    <citation type="submission" date="2021-03" db="EMBL/GenBank/DDBJ databases">
        <title>Assistant Professor.</title>
        <authorList>
            <person name="Huq M.A."/>
        </authorList>
    </citation>
    <scope>NUCLEOTIDE SEQUENCE [LARGE SCALE GENOMIC DNA]</scope>
    <source>
        <strain evidence="2 3">MAH-29</strain>
    </source>
</reference>
<feature type="domain" description="MnmC-like methyltransferase" evidence="1">
    <location>
        <begin position="147"/>
        <end position="223"/>
    </location>
</feature>
<gene>
    <name evidence="2" type="primary">mnmD</name>
    <name evidence="2" type="ORF">J7I42_04315</name>
</gene>
<dbReference type="Pfam" id="PF05430">
    <property type="entry name" value="Methyltransf_30"/>
    <property type="match status" value="1"/>
</dbReference>
<dbReference type="Gene3D" id="3.40.50.150">
    <property type="entry name" value="Vaccinia Virus protein VP39"/>
    <property type="match status" value="1"/>
</dbReference>
<dbReference type="InterPro" id="IPR047785">
    <property type="entry name" value="tRNA_MNMC2"/>
</dbReference>
<protein>
    <submittedName>
        <fullName evidence="2">tRNA (5-methylaminomethyl-2-thiouridine)(34)-methyltransferase MnmD</fullName>
    </submittedName>
</protein>
<proteinExistence type="predicted"/>
<dbReference type="PANTHER" id="PTHR39963:SF1">
    <property type="entry name" value="MNMC-LIKE METHYLTRANSFERASE DOMAIN-CONTAINING PROTEIN"/>
    <property type="match status" value="1"/>
</dbReference>
<comment type="caution">
    <text evidence="2">The sequence shown here is derived from an EMBL/GenBank/DDBJ whole genome shotgun (WGS) entry which is preliminary data.</text>
</comment>
<organism evidence="2 3">
    <name type="scientific">Niastella soli</name>
    <dbReference type="NCBI Taxonomy" id="2821487"/>
    <lineage>
        <taxon>Bacteria</taxon>
        <taxon>Pseudomonadati</taxon>
        <taxon>Bacteroidota</taxon>
        <taxon>Chitinophagia</taxon>
        <taxon>Chitinophagales</taxon>
        <taxon>Chitinophagaceae</taxon>
        <taxon>Niastella</taxon>
    </lineage>
</organism>
<name>A0ABS3YNL7_9BACT</name>
<evidence type="ECO:0000259" key="1">
    <source>
        <dbReference type="Pfam" id="PF05430"/>
    </source>
</evidence>